<feature type="region of interest" description="Disordered" evidence="1">
    <location>
        <begin position="2109"/>
        <end position="2134"/>
    </location>
</feature>
<feature type="region of interest" description="Disordered" evidence="1">
    <location>
        <begin position="1946"/>
        <end position="1980"/>
    </location>
</feature>
<evidence type="ECO:0000313" key="3">
    <source>
        <dbReference type="EMBL" id="CAK9108500.1"/>
    </source>
</evidence>
<dbReference type="InterPro" id="IPR026010">
    <property type="entry name" value="NSP1/NUP62"/>
</dbReference>
<feature type="compositionally biased region" description="Low complexity" evidence="1">
    <location>
        <begin position="1776"/>
        <end position="1786"/>
    </location>
</feature>
<feature type="compositionally biased region" description="Low complexity" evidence="1">
    <location>
        <begin position="1556"/>
        <end position="1600"/>
    </location>
</feature>
<feature type="transmembrane region" description="Helical" evidence="2">
    <location>
        <begin position="155"/>
        <end position="177"/>
    </location>
</feature>
<feature type="region of interest" description="Disordered" evidence="1">
    <location>
        <begin position="1262"/>
        <end position="1349"/>
    </location>
</feature>
<name>A0ABP0S881_9DINO</name>
<dbReference type="Pfam" id="PF13634">
    <property type="entry name" value="Nucleoporin_FG"/>
    <property type="match status" value="3"/>
</dbReference>
<feature type="compositionally biased region" description="Basic and acidic residues" evidence="1">
    <location>
        <begin position="1167"/>
        <end position="1181"/>
    </location>
</feature>
<evidence type="ECO:0000256" key="2">
    <source>
        <dbReference type="SAM" id="Phobius"/>
    </source>
</evidence>
<feature type="region of interest" description="Disordered" evidence="1">
    <location>
        <begin position="1457"/>
        <end position="1493"/>
    </location>
</feature>
<reference evidence="3 4" key="1">
    <citation type="submission" date="2024-02" db="EMBL/GenBank/DDBJ databases">
        <authorList>
            <person name="Chen Y."/>
            <person name="Shah S."/>
            <person name="Dougan E. K."/>
            <person name="Thang M."/>
            <person name="Chan C."/>
        </authorList>
    </citation>
    <scope>NUCLEOTIDE SEQUENCE [LARGE SCALE GENOMIC DNA]</scope>
</reference>
<feature type="compositionally biased region" description="Polar residues" evidence="1">
    <location>
        <begin position="1617"/>
        <end position="1631"/>
    </location>
</feature>
<feature type="compositionally biased region" description="Basic and acidic residues" evidence="1">
    <location>
        <begin position="982"/>
        <end position="996"/>
    </location>
</feature>
<feature type="region of interest" description="Disordered" evidence="1">
    <location>
        <begin position="1368"/>
        <end position="1439"/>
    </location>
</feature>
<feature type="compositionally biased region" description="Basic and acidic residues" evidence="1">
    <location>
        <begin position="902"/>
        <end position="914"/>
    </location>
</feature>
<evidence type="ECO:0000256" key="1">
    <source>
        <dbReference type="SAM" id="MobiDB-lite"/>
    </source>
</evidence>
<gene>
    <name evidence="3" type="ORF">CCMP2556_LOCUS50547</name>
</gene>
<feature type="region of interest" description="Disordered" evidence="1">
    <location>
        <begin position="1514"/>
        <end position="1534"/>
    </location>
</feature>
<feature type="compositionally biased region" description="Polar residues" evidence="1">
    <location>
        <begin position="1429"/>
        <end position="1439"/>
    </location>
</feature>
<feature type="transmembrane region" description="Helical" evidence="2">
    <location>
        <begin position="615"/>
        <end position="637"/>
    </location>
</feature>
<feature type="compositionally biased region" description="Low complexity" evidence="1">
    <location>
        <begin position="919"/>
        <end position="929"/>
    </location>
</feature>
<feature type="transmembrane region" description="Helical" evidence="2">
    <location>
        <begin position="545"/>
        <end position="563"/>
    </location>
</feature>
<keyword evidence="2" id="KW-0472">Membrane</keyword>
<feature type="transmembrane region" description="Helical" evidence="2">
    <location>
        <begin position="287"/>
        <end position="305"/>
    </location>
</feature>
<feature type="compositionally biased region" description="Low complexity" evidence="1">
    <location>
        <begin position="1368"/>
        <end position="1389"/>
    </location>
</feature>
<feature type="region of interest" description="Disordered" evidence="1">
    <location>
        <begin position="902"/>
        <end position="929"/>
    </location>
</feature>
<protein>
    <submittedName>
        <fullName evidence="3">Uncharacterized protein</fullName>
    </submittedName>
</protein>
<keyword evidence="4" id="KW-1185">Reference proteome</keyword>
<dbReference type="PANTHER" id="PTHR12084">
    <property type="entry name" value="NUCLEAR PORE GLYCOPROTEIN P62-RELATED"/>
    <property type="match status" value="1"/>
</dbReference>
<sequence length="2263" mass="239146">MWTEGGPAMSEEGVEISAADLGRPVDRSSKEALEDFARHSRGKLSSWWAQRSFVRDVQISVLVATWTVILSLPVIIWPWAEYMNHGWCRSLDLAHCVTEEGPTAGVCKIMWNWSGVHCAPARPSAFLNLWGTMLLQFIFSVYVDLGSSVRFTLQGLFGTSLAYLNVMFLNRILGFFLGGGAYAHSITVGEGDVISEWLPLCNNGVRKIADDTAHCFLNLWIEKTSWLGVFSFSVVALDFTLFVVLCLSLPFNSNPRIFALSTHVSFIMTFVDPSGDSFSTEPTYATEYLEMIALAAMMVLFCFFIPKRRFTGTEAAQVWAREATELAKVLVKHLPDSLEEVLRLKAKTCLETAETTLQELKKSVNSSRFERFAWLWANEERHERLELLPSCLHRCLQRLPAIYQAAAALESSGGLSPELHQCLGQCCEAASAKLDVFFMQNDGADGEPSPEDGADAFKAAEQQFAVLWHMDKERQPEVCAFVLVVLGALAELNEVVSDFQRFRVPSAGVCSCWNLLAKFKTYSAAILFHNEDTEAIHPRFVVRNTISICLAFSIGWLGIWNVMPSYSSYAASTIAVIVYTYTGATSTVTLRRLSGVVLGKVAGSILQLGLAVKHVAYVMAFATAMWLVVAMTFFQYLHAPADLASVYGLTAAYAAASMIPSNGVLREITQNTQTSVLPTLMNTVVQTVFGIGLMLVVDTCLASKATKQARQRLVRAMDRLQHYLVACGDSRMQAEQLEATERQRTAFVKDLDALKALLPHAAAEPVYWSKPFELELFTQLEACLRRVAEHMLMLSWLTKLAGQAVLPMKSWSQLHRCWHAHVSRSWSEICGICRGMAEPRRDGDERLQEILKELAANLYTLQVANKVNLRVPNLKLPKVPGAGLRRLLHKVVHEGLDADSPLLRRDRAAERESAEPADETSQAAEADAAEAIPDSAALEGCIAAARAEALELETAETLPHEQLGAARRASGPGDGRGGARAFSDRAEDSSDPEISKGRWHRGVAVTPGSPRGEAWKKEPKKLGVVAPPELPPAAKRRKVNASSLRRITAADESDDIVEVAESVPPSDDVEVVEAPKSDKKTIAVKSAPKRPKKASVEAEVVEVGEKEVKKVTTDEDFWRVQIEAIYRRRNPHRLAQVASLMEKHKGKELILYQQVCQRYDLNPKKFYADPKSWESEDKDVKDDDDAPEVSQSGVPSSKGLIDASAPPSSGKPVFGASGSAALFGKEASSGSSLLFDIPPAPTDPDKKINIFASGTQAEKRFATADSGSPFGSENSSSLFASSGASSGGLFSLAPAGEPSEEPKPAFPPTPLFGSSETTDVLSVPNLFGSDPGSKEVKSSTTPGSGFGGIFGGSAASTGASVFGSSSGSLFGGSSSSTSIFGSSKESSGANLFGSAEASSGSPKEASSDSAGGIFTFGLSKESKEPEKQSAANIFGSSSGSSVGNLFGSGSGAPATSLFSASSSASSGASLFGSASASSSSKGFGESSKESSGGSIFASGSLSFGTSSSSSAVGLFGTGAVGNEPPKAKQSTGSIFLSPTTDGNLFGTSNSSASAGSLFGGSSSSTSIFGSSKESSGANLFGSAKASSGSAKEASSDSAGGIFTFGFSKESKEPEKQSAANIFGSSSGSSVGNLFGNKVEDQSKGPGQFGADATFGRQISALSDPFGLNAEEPTNKRRASLESEETGNEPRRKADPEVLAKRKIVRGRRSVVSSVKREEAPIAEFPPQPPPGGLFQTDISGGFPPQPPAELLAVSTPLETSKAPEPQKAEKEETKEGPTPGAGAADTGEGDEAPVKIDNQVDFWRVQIEAIYRRRNPIKLKEVSSLMEKHKGQEVILFKKVCKRYDLDPSKIYTREDAWEGEGKEFKDDPDDEGAASAAASAPIASASAPIASIFGDSTATSGGSIFGAATGGSSLFTSAGGTGSLFGASSGGSLFGSGTKDLFGGTSSSSSLGSSIFGTTSSSSAGKSLFGSASSSSFGDSGAFAPGKSLFDGSGNSASKIFEGGNLFAGGSSNLFGSGSGSSTGSLFGAPSASSSSGSSSGSIFGAPGAPPPSTGSIFCGSAERSASGSPFGGAPAATLRPCLAAPQVQAPTTSLPLVLQAVTARLQRARARGSDRKPPKGGGKAPNTSAKQRREATEIGLYIMETGELATGTVLPQEQTVLLLFLFVAKAEYFGGSQPSDPVAVVAYLPEWRYEGANWETISEHTTHLLLFSLEMTAKGKIVALDRFPRKELYEQVRQATRKHGTALMICFGGNGRSEGPA</sequence>
<keyword evidence="2" id="KW-0812">Transmembrane</keyword>
<feature type="compositionally biased region" description="Basic and acidic residues" evidence="1">
    <location>
        <begin position="1687"/>
        <end position="1699"/>
    </location>
</feature>
<organism evidence="3 4">
    <name type="scientific">Durusdinium trenchii</name>
    <dbReference type="NCBI Taxonomy" id="1381693"/>
    <lineage>
        <taxon>Eukaryota</taxon>
        <taxon>Sar</taxon>
        <taxon>Alveolata</taxon>
        <taxon>Dinophyceae</taxon>
        <taxon>Suessiales</taxon>
        <taxon>Symbiodiniaceae</taxon>
        <taxon>Durusdinium</taxon>
    </lineage>
</organism>
<feature type="region of interest" description="Disordered" evidence="1">
    <location>
        <begin position="1167"/>
        <end position="1212"/>
    </location>
</feature>
<keyword evidence="2" id="KW-1133">Transmembrane helix</keyword>
<feature type="compositionally biased region" description="Low complexity" evidence="1">
    <location>
        <begin position="1266"/>
        <end position="1293"/>
    </location>
</feature>
<feature type="transmembrane region" description="Helical" evidence="2">
    <location>
        <begin position="569"/>
        <end position="590"/>
    </location>
</feature>
<dbReference type="InterPro" id="IPR025574">
    <property type="entry name" value="Nucleoporin_FG_rpt"/>
</dbReference>
<feature type="region of interest" description="Disordered" evidence="1">
    <location>
        <begin position="1860"/>
        <end position="1879"/>
    </location>
</feature>
<feature type="transmembrane region" description="Helical" evidence="2">
    <location>
        <begin position="226"/>
        <end position="250"/>
    </location>
</feature>
<feature type="region of interest" description="Disordered" evidence="1">
    <location>
        <begin position="1556"/>
        <end position="1795"/>
    </location>
</feature>
<feature type="compositionally biased region" description="Basic and acidic residues" evidence="1">
    <location>
        <begin position="1764"/>
        <end position="1775"/>
    </location>
</feature>
<proteinExistence type="predicted"/>
<evidence type="ECO:0000313" key="4">
    <source>
        <dbReference type="Proteomes" id="UP001642484"/>
    </source>
</evidence>
<feature type="transmembrane region" description="Helical" evidence="2">
    <location>
        <begin position="59"/>
        <end position="80"/>
    </location>
</feature>
<dbReference type="EMBL" id="CAXAMN010027117">
    <property type="protein sequence ID" value="CAK9108500.1"/>
    <property type="molecule type" value="Genomic_DNA"/>
</dbReference>
<dbReference type="Proteomes" id="UP001642484">
    <property type="component" value="Unassembled WGS sequence"/>
</dbReference>
<dbReference type="PANTHER" id="PTHR12084:SF0">
    <property type="entry name" value="NUCLEAR PORE GLYCOPROTEIN P62"/>
    <property type="match status" value="1"/>
</dbReference>
<feature type="transmembrane region" description="Helical" evidence="2">
    <location>
        <begin position="677"/>
        <end position="697"/>
    </location>
</feature>
<feature type="transmembrane region" description="Helical" evidence="2">
    <location>
        <begin position="125"/>
        <end position="143"/>
    </location>
</feature>
<feature type="transmembrane region" description="Helical" evidence="2">
    <location>
        <begin position="643"/>
        <end position="665"/>
    </location>
</feature>
<comment type="caution">
    <text evidence="3">The sequence shown here is derived from an EMBL/GenBank/DDBJ whole genome shotgun (WGS) entry which is preliminary data.</text>
</comment>
<accession>A0ABP0S881</accession>
<feature type="region of interest" description="Disordered" evidence="1">
    <location>
        <begin position="956"/>
        <end position="1015"/>
    </location>
</feature>